<dbReference type="InterPro" id="IPR012795">
    <property type="entry name" value="tRNA_Ile_lys_synt_N"/>
</dbReference>
<dbReference type="SUPFAM" id="SSF56037">
    <property type="entry name" value="PheT/TilS domain"/>
    <property type="match status" value="1"/>
</dbReference>
<comment type="similarity">
    <text evidence="8">Belongs to the tRNA(Ile)-lysidine synthase family.</text>
</comment>
<dbReference type="AlphaFoldDB" id="A0A8H2JKN9"/>
<reference evidence="10 11" key="1">
    <citation type="submission" date="2019-05" db="EMBL/GenBank/DDBJ databases">
        <title>Colwellia ponticola sp. nov., isolated from seawater.</title>
        <authorList>
            <person name="Yoon J.-H."/>
        </authorList>
    </citation>
    <scope>NUCLEOTIDE SEQUENCE [LARGE SCALE GENOMIC DNA]</scope>
    <source>
        <strain evidence="10 11">OISW-25</strain>
    </source>
</reference>
<dbReference type="SMART" id="SM00977">
    <property type="entry name" value="TilS_C"/>
    <property type="match status" value="1"/>
</dbReference>
<comment type="catalytic activity">
    <reaction evidence="7 8">
        <text>cytidine(34) in tRNA(Ile2) + L-lysine + ATP = lysidine(34) in tRNA(Ile2) + AMP + diphosphate + H(+)</text>
        <dbReference type="Rhea" id="RHEA:43744"/>
        <dbReference type="Rhea" id="RHEA-COMP:10625"/>
        <dbReference type="Rhea" id="RHEA-COMP:10670"/>
        <dbReference type="ChEBI" id="CHEBI:15378"/>
        <dbReference type="ChEBI" id="CHEBI:30616"/>
        <dbReference type="ChEBI" id="CHEBI:32551"/>
        <dbReference type="ChEBI" id="CHEBI:33019"/>
        <dbReference type="ChEBI" id="CHEBI:82748"/>
        <dbReference type="ChEBI" id="CHEBI:83665"/>
        <dbReference type="ChEBI" id="CHEBI:456215"/>
        <dbReference type="EC" id="6.3.4.19"/>
    </reaction>
</comment>
<dbReference type="Pfam" id="PF11734">
    <property type="entry name" value="TilS_C"/>
    <property type="match status" value="1"/>
</dbReference>
<evidence type="ECO:0000313" key="10">
    <source>
        <dbReference type="EMBL" id="TMM44883.1"/>
    </source>
</evidence>
<proteinExistence type="inferred from homology"/>
<dbReference type="GO" id="GO:0032267">
    <property type="term" value="F:tRNA(Ile)-lysidine synthase activity"/>
    <property type="evidence" value="ECO:0007669"/>
    <property type="project" value="UniProtKB-EC"/>
</dbReference>
<feature type="domain" description="Lysidine-tRNA(Ile) synthetase C-terminal" evidence="9">
    <location>
        <begin position="400"/>
        <end position="473"/>
    </location>
</feature>
<evidence type="ECO:0000256" key="4">
    <source>
        <dbReference type="ARBA" id="ARBA00022694"/>
    </source>
</evidence>
<keyword evidence="4 8" id="KW-0819">tRNA processing</keyword>
<keyword evidence="11" id="KW-1185">Reference proteome</keyword>
<organism evidence="10 11">
    <name type="scientific">Colwellia ponticola</name>
    <dbReference type="NCBI Taxonomy" id="2304625"/>
    <lineage>
        <taxon>Bacteria</taxon>
        <taxon>Pseudomonadati</taxon>
        <taxon>Pseudomonadota</taxon>
        <taxon>Gammaproteobacteria</taxon>
        <taxon>Alteromonadales</taxon>
        <taxon>Colwelliaceae</taxon>
        <taxon>Colwellia</taxon>
    </lineage>
</organism>
<dbReference type="InterPro" id="IPR011063">
    <property type="entry name" value="TilS/TtcA_N"/>
</dbReference>
<name>A0A8H2JKN9_9GAMM</name>
<evidence type="ECO:0000256" key="1">
    <source>
        <dbReference type="ARBA" id="ARBA00004496"/>
    </source>
</evidence>
<evidence type="ECO:0000256" key="2">
    <source>
        <dbReference type="ARBA" id="ARBA00022490"/>
    </source>
</evidence>
<dbReference type="InterPro" id="IPR012796">
    <property type="entry name" value="Lysidine-tRNA-synth_C"/>
</dbReference>
<comment type="function">
    <text evidence="8">Ligates lysine onto the cytidine present at position 34 of the AUA codon-specific tRNA(Ile) that contains the anticodon CAU, in an ATP-dependent manner. Cytidine is converted to lysidine, thus changing the amino acid specificity of the tRNA from methionine to isoleucine.</text>
</comment>
<dbReference type="HAMAP" id="MF_01161">
    <property type="entry name" value="tRNA_Ile_lys_synt"/>
    <property type="match status" value="1"/>
</dbReference>
<dbReference type="Gene3D" id="3.40.50.620">
    <property type="entry name" value="HUPs"/>
    <property type="match status" value="1"/>
</dbReference>
<dbReference type="RefSeq" id="WP_138623087.1">
    <property type="nucleotide sequence ID" value="NZ_SZVP01000009.1"/>
</dbReference>
<dbReference type="PANTHER" id="PTHR43033">
    <property type="entry name" value="TRNA(ILE)-LYSIDINE SYNTHASE-RELATED"/>
    <property type="match status" value="1"/>
</dbReference>
<evidence type="ECO:0000256" key="8">
    <source>
        <dbReference type="HAMAP-Rule" id="MF_01161"/>
    </source>
</evidence>
<dbReference type="GO" id="GO:0005524">
    <property type="term" value="F:ATP binding"/>
    <property type="evidence" value="ECO:0007669"/>
    <property type="project" value="UniProtKB-UniRule"/>
</dbReference>
<protein>
    <recommendedName>
        <fullName evidence="8">tRNA(Ile)-lysidine synthase</fullName>
        <ecNumber evidence="8">6.3.4.19</ecNumber>
    </recommendedName>
    <alternativeName>
        <fullName evidence="8">tRNA(Ile)-2-lysyl-cytidine synthase</fullName>
    </alternativeName>
    <alternativeName>
        <fullName evidence="8">tRNA(Ile)-lysidine synthetase</fullName>
    </alternativeName>
</protein>
<evidence type="ECO:0000259" key="9">
    <source>
        <dbReference type="SMART" id="SM00977"/>
    </source>
</evidence>
<dbReference type="CDD" id="cd01992">
    <property type="entry name" value="TilS_N"/>
    <property type="match status" value="1"/>
</dbReference>
<evidence type="ECO:0000256" key="7">
    <source>
        <dbReference type="ARBA" id="ARBA00048539"/>
    </source>
</evidence>
<dbReference type="GO" id="GO:0006400">
    <property type="term" value="P:tRNA modification"/>
    <property type="evidence" value="ECO:0007669"/>
    <property type="project" value="UniProtKB-UniRule"/>
</dbReference>
<gene>
    <name evidence="8 10" type="primary">tilS</name>
    <name evidence="10" type="ORF">FCS21_10370</name>
</gene>
<evidence type="ECO:0000256" key="6">
    <source>
        <dbReference type="ARBA" id="ARBA00022840"/>
    </source>
</evidence>
<dbReference type="Pfam" id="PF09179">
    <property type="entry name" value="TilS"/>
    <property type="match status" value="1"/>
</dbReference>
<feature type="binding site" evidence="8">
    <location>
        <begin position="29"/>
        <end position="34"/>
    </location>
    <ligand>
        <name>ATP</name>
        <dbReference type="ChEBI" id="CHEBI:30616"/>
    </ligand>
</feature>
<keyword evidence="3 8" id="KW-0436">Ligase</keyword>
<dbReference type="PANTHER" id="PTHR43033:SF1">
    <property type="entry name" value="TRNA(ILE)-LYSIDINE SYNTHASE-RELATED"/>
    <property type="match status" value="1"/>
</dbReference>
<evidence type="ECO:0000256" key="5">
    <source>
        <dbReference type="ARBA" id="ARBA00022741"/>
    </source>
</evidence>
<dbReference type="Pfam" id="PF01171">
    <property type="entry name" value="ATP_bind_3"/>
    <property type="match status" value="1"/>
</dbReference>
<dbReference type="InterPro" id="IPR014729">
    <property type="entry name" value="Rossmann-like_a/b/a_fold"/>
</dbReference>
<dbReference type="InterPro" id="IPR015262">
    <property type="entry name" value="tRNA_Ile_lys_synt_subst-bd"/>
</dbReference>
<evidence type="ECO:0000313" key="11">
    <source>
        <dbReference type="Proteomes" id="UP000307702"/>
    </source>
</evidence>
<dbReference type="SUPFAM" id="SSF82829">
    <property type="entry name" value="MesJ substrate recognition domain-like"/>
    <property type="match status" value="1"/>
</dbReference>
<dbReference type="SUPFAM" id="SSF52402">
    <property type="entry name" value="Adenine nucleotide alpha hydrolases-like"/>
    <property type="match status" value="1"/>
</dbReference>
<keyword evidence="2 8" id="KW-0963">Cytoplasm</keyword>
<comment type="subcellular location">
    <subcellularLocation>
        <location evidence="1 8">Cytoplasm</location>
    </subcellularLocation>
</comment>
<dbReference type="EC" id="6.3.4.19" evidence="8"/>
<sequence>MNKHITALHTTLRPLIELDENIELIIAYSGGVDSQVLLHALIQLQQKIRFTNTITVCHVNHGLSQNAQAWQNFAEQECAKLLVNLVIKKVNLQPKPQQSLEALARDARYDALKSLRDKKCLVLTGHHSDDQSETFLLALKRGAGLKGLSAMAVQSELGQHLLVRPLLSISRQEIEDYANSHQLTWVEDESNTDNCFDRNFIRQQIMPSLRKRWPSISQTINRSASHCLAGQELLDELAEQDLAVCKAETTGLQVEPLKLLSPARFNNLLRFFMAQQGCLMPSTEQVKQVRQQLAADADKMPQIKVGQYVFRRYKNTLFLTSFYQDISDWQVQVDISYRALTLGDIVVNLPDNVGTLVFNASTAQKLNSANKSSQNIPIDHLTMNQKTLPGIALPKAAQQVTIRFSHDNPTCLPHFRQHSRSVKKVLQELNIAPWERKRIPFLYYDNVLVAAIGHFICQSFIEHDSTLGIKIVLLN</sequence>
<dbReference type="Proteomes" id="UP000307702">
    <property type="component" value="Unassembled WGS sequence"/>
</dbReference>
<evidence type="ECO:0000256" key="3">
    <source>
        <dbReference type="ARBA" id="ARBA00022598"/>
    </source>
</evidence>
<dbReference type="OrthoDB" id="9807403at2"/>
<dbReference type="EMBL" id="SZVP01000009">
    <property type="protein sequence ID" value="TMM44883.1"/>
    <property type="molecule type" value="Genomic_DNA"/>
</dbReference>
<dbReference type="Gene3D" id="1.20.59.20">
    <property type="match status" value="1"/>
</dbReference>
<dbReference type="NCBIfam" id="TIGR02433">
    <property type="entry name" value="lysidine_TilS_C"/>
    <property type="match status" value="1"/>
</dbReference>
<dbReference type="NCBIfam" id="TIGR02432">
    <property type="entry name" value="lysidine_TilS_N"/>
    <property type="match status" value="1"/>
</dbReference>
<accession>A0A8H2JKN9</accession>
<comment type="domain">
    <text evidence="8">The N-terminal region contains the highly conserved SGGXDS motif, predicted to be a P-loop motif involved in ATP binding.</text>
</comment>
<dbReference type="GO" id="GO:0005737">
    <property type="term" value="C:cytoplasm"/>
    <property type="evidence" value="ECO:0007669"/>
    <property type="project" value="UniProtKB-SubCell"/>
</dbReference>
<comment type="caution">
    <text evidence="10">The sequence shown here is derived from an EMBL/GenBank/DDBJ whole genome shotgun (WGS) entry which is preliminary data.</text>
</comment>
<dbReference type="InterPro" id="IPR012094">
    <property type="entry name" value="tRNA_Ile_lys_synt"/>
</dbReference>
<keyword evidence="6 8" id="KW-0067">ATP-binding</keyword>
<keyword evidence="5 8" id="KW-0547">Nucleotide-binding</keyword>